<accession>A0AAD3M439</accession>
<evidence type="ECO:0000256" key="5">
    <source>
        <dbReference type="ARBA" id="ARBA00023136"/>
    </source>
</evidence>
<evidence type="ECO:0000259" key="8">
    <source>
        <dbReference type="PROSITE" id="PS51767"/>
    </source>
</evidence>
<reference evidence="9" key="1">
    <citation type="submission" date="2022-08" db="EMBL/GenBank/DDBJ databases">
        <title>Genome sequencing of akame (Lates japonicus).</title>
        <authorList>
            <person name="Hashiguchi Y."/>
            <person name="Takahashi H."/>
        </authorList>
    </citation>
    <scope>NUCLEOTIDE SEQUENCE</scope>
    <source>
        <strain evidence="9">Kochi</strain>
    </source>
</reference>
<organism evidence="9 10">
    <name type="scientific">Lates japonicus</name>
    <name type="common">Japanese lates</name>
    <dbReference type="NCBI Taxonomy" id="270547"/>
    <lineage>
        <taxon>Eukaryota</taxon>
        <taxon>Metazoa</taxon>
        <taxon>Chordata</taxon>
        <taxon>Craniata</taxon>
        <taxon>Vertebrata</taxon>
        <taxon>Euteleostomi</taxon>
        <taxon>Actinopterygii</taxon>
        <taxon>Neopterygii</taxon>
        <taxon>Teleostei</taxon>
        <taxon>Neoteleostei</taxon>
        <taxon>Acanthomorphata</taxon>
        <taxon>Carangaria</taxon>
        <taxon>Carangaria incertae sedis</taxon>
        <taxon>Centropomidae</taxon>
        <taxon>Lates</taxon>
    </lineage>
</organism>
<dbReference type="GO" id="GO:0005886">
    <property type="term" value="C:plasma membrane"/>
    <property type="evidence" value="ECO:0007669"/>
    <property type="project" value="TreeGrafter"/>
</dbReference>
<name>A0AAD3M439_LATJO</name>
<keyword evidence="6" id="KW-0378">Hydrolase</keyword>
<evidence type="ECO:0000256" key="6">
    <source>
        <dbReference type="RuleBase" id="RU000454"/>
    </source>
</evidence>
<dbReference type="InterPro" id="IPR009119">
    <property type="entry name" value="BACE"/>
</dbReference>
<comment type="subcellular location">
    <subcellularLocation>
        <location evidence="1">Membrane</location>
        <topology evidence="1">Single-pass type I membrane protein</topology>
    </subcellularLocation>
</comment>
<keyword evidence="6" id="KW-0064">Aspartyl protease</keyword>
<feature type="transmembrane region" description="Helical" evidence="7">
    <location>
        <begin position="266"/>
        <end position="284"/>
    </location>
</feature>
<comment type="caution">
    <text evidence="9">The sequence shown here is derived from an EMBL/GenBank/DDBJ whole genome shotgun (WGS) entry which is preliminary data.</text>
</comment>
<keyword evidence="6" id="KW-0645">Protease</keyword>
<keyword evidence="10" id="KW-1185">Reference proteome</keyword>
<dbReference type="InterPro" id="IPR021109">
    <property type="entry name" value="Peptidase_aspartic_dom_sf"/>
</dbReference>
<dbReference type="PRINTS" id="PR00792">
    <property type="entry name" value="PEPSIN"/>
</dbReference>
<dbReference type="InterPro" id="IPR001461">
    <property type="entry name" value="Aspartic_peptidase_A1"/>
</dbReference>
<dbReference type="FunFam" id="2.40.70.10:FF:000007">
    <property type="entry name" value="Beta-secretase 1"/>
    <property type="match status" value="1"/>
</dbReference>
<keyword evidence="3 7" id="KW-0812">Transmembrane</keyword>
<evidence type="ECO:0000256" key="1">
    <source>
        <dbReference type="ARBA" id="ARBA00004479"/>
    </source>
</evidence>
<sequence length="379" mass="40763">MLNILVDTGSSNFAVAAAPHPFITHYFNTALSTTYKSAGRTVAVRYTQGNWEGELGIDLVSIPKGPNGTMSINIAAILSSEGFFLPGVNWQGILGLAYPMLARPDSSVEPFFNSVVQQLGIPDIFSLQMCGAGLSASSAADPTGGSLIMGGIEPTLYQGSVWYTPIIEEWYYQVEVLKLEVGDQNLDLDCREYNMDKAIVDSGTTLLRLPVNVFNAVVEAITHSSLIQDFSSGQSFRITILPQMYIQPITDVDGTLDCFRFGLSSSANGLVIGATVMEGFYVVFDRAQRRLGFALSSCAVSGGVALSEIAGPFSAADVAANCSSGPLKEPLLWVISYALMAVCAVVLIILLLLLILPCRRRDHSGEITDESSLVRHRIK</sequence>
<evidence type="ECO:0000256" key="2">
    <source>
        <dbReference type="ARBA" id="ARBA00007447"/>
    </source>
</evidence>
<dbReference type="GO" id="GO:0006509">
    <property type="term" value="P:membrane protein ectodomain proteolysis"/>
    <property type="evidence" value="ECO:0007669"/>
    <property type="project" value="TreeGrafter"/>
</dbReference>
<evidence type="ECO:0000256" key="7">
    <source>
        <dbReference type="SAM" id="Phobius"/>
    </source>
</evidence>
<evidence type="ECO:0000256" key="4">
    <source>
        <dbReference type="ARBA" id="ARBA00022989"/>
    </source>
</evidence>
<dbReference type="GO" id="GO:0005768">
    <property type="term" value="C:endosome"/>
    <property type="evidence" value="ECO:0007669"/>
    <property type="project" value="TreeGrafter"/>
</dbReference>
<dbReference type="PRINTS" id="PR01815">
    <property type="entry name" value="BACEFAMILY"/>
</dbReference>
<dbReference type="EMBL" id="BRZM01003269">
    <property type="protein sequence ID" value="GLD46880.1"/>
    <property type="molecule type" value="Genomic_DNA"/>
</dbReference>
<feature type="transmembrane region" description="Helical" evidence="7">
    <location>
        <begin position="331"/>
        <end position="356"/>
    </location>
</feature>
<feature type="domain" description="Peptidase A1" evidence="8">
    <location>
        <begin position="1"/>
        <end position="294"/>
    </location>
</feature>
<evidence type="ECO:0000313" key="9">
    <source>
        <dbReference type="EMBL" id="GLD46880.1"/>
    </source>
</evidence>
<keyword evidence="5 7" id="KW-0472">Membrane</keyword>
<evidence type="ECO:0000256" key="3">
    <source>
        <dbReference type="ARBA" id="ARBA00022692"/>
    </source>
</evidence>
<keyword evidence="4 7" id="KW-1133">Transmembrane helix</keyword>
<gene>
    <name evidence="9" type="ORF">AKAME5_002708500</name>
</gene>
<feature type="transmembrane region" description="Helical" evidence="7">
    <location>
        <begin position="291"/>
        <end position="311"/>
    </location>
</feature>
<dbReference type="GO" id="GO:0005802">
    <property type="term" value="C:trans-Golgi network"/>
    <property type="evidence" value="ECO:0007669"/>
    <property type="project" value="TreeGrafter"/>
</dbReference>
<dbReference type="Proteomes" id="UP001279410">
    <property type="component" value="Unassembled WGS sequence"/>
</dbReference>
<dbReference type="PROSITE" id="PS00141">
    <property type="entry name" value="ASP_PROTEASE"/>
    <property type="match status" value="1"/>
</dbReference>
<dbReference type="AlphaFoldDB" id="A0AAD3M439"/>
<dbReference type="InterPro" id="IPR009120">
    <property type="entry name" value="BACE1"/>
</dbReference>
<comment type="similarity">
    <text evidence="2 6">Belongs to the peptidase A1 family.</text>
</comment>
<dbReference type="Pfam" id="PF00026">
    <property type="entry name" value="Asp"/>
    <property type="match status" value="1"/>
</dbReference>
<dbReference type="Gene3D" id="2.40.70.10">
    <property type="entry name" value="Acid Proteases"/>
    <property type="match status" value="2"/>
</dbReference>
<dbReference type="InterPro" id="IPR033121">
    <property type="entry name" value="PEPTIDASE_A1"/>
</dbReference>
<proteinExistence type="inferred from homology"/>
<dbReference type="PANTHER" id="PTHR47965:SF40">
    <property type="entry name" value="BETA-SECRETASE 2"/>
    <property type="match status" value="1"/>
</dbReference>
<dbReference type="InterPro" id="IPR001969">
    <property type="entry name" value="Aspartic_peptidase_AS"/>
</dbReference>
<protein>
    <submittedName>
        <fullName evidence="9">Beta-secretase 2 isoform X1</fullName>
    </submittedName>
</protein>
<dbReference type="PANTHER" id="PTHR47965">
    <property type="entry name" value="ASPARTYL PROTEASE-RELATED"/>
    <property type="match status" value="1"/>
</dbReference>
<dbReference type="SUPFAM" id="SSF50630">
    <property type="entry name" value="Acid proteases"/>
    <property type="match status" value="1"/>
</dbReference>
<dbReference type="PROSITE" id="PS51767">
    <property type="entry name" value="PEPTIDASE_A1"/>
    <property type="match status" value="1"/>
</dbReference>
<evidence type="ECO:0000313" key="10">
    <source>
        <dbReference type="Proteomes" id="UP001279410"/>
    </source>
</evidence>
<dbReference type="GO" id="GO:0004190">
    <property type="term" value="F:aspartic-type endopeptidase activity"/>
    <property type="evidence" value="ECO:0007669"/>
    <property type="project" value="UniProtKB-KW"/>
</dbReference>
<dbReference type="GO" id="GO:0050435">
    <property type="term" value="P:amyloid-beta metabolic process"/>
    <property type="evidence" value="ECO:0007669"/>
    <property type="project" value="TreeGrafter"/>
</dbReference>
<dbReference type="PRINTS" id="PR01816">
    <property type="entry name" value="BACE1"/>
</dbReference>